<name>A0A8J6Y906_9BACT</name>
<feature type="region of interest" description="Disordered" evidence="1">
    <location>
        <begin position="56"/>
        <end position="78"/>
    </location>
</feature>
<evidence type="ECO:0000313" key="3">
    <source>
        <dbReference type="Proteomes" id="UP000648239"/>
    </source>
</evidence>
<gene>
    <name evidence="2" type="ORF">IFK94_10375</name>
</gene>
<feature type="compositionally biased region" description="Basic and acidic residues" evidence="1">
    <location>
        <begin position="59"/>
        <end position="78"/>
    </location>
</feature>
<organism evidence="2 3">
    <name type="scientific">Candidatus Polarisedimenticola svalbardensis</name>
    <dbReference type="NCBI Taxonomy" id="2886004"/>
    <lineage>
        <taxon>Bacteria</taxon>
        <taxon>Pseudomonadati</taxon>
        <taxon>Acidobacteriota</taxon>
        <taxon>Candidatus Polarisedimenticolia</taxon>
        <taxon>Candidatus Polarisedimenticolales</taxon>
        <taxon>Candidatus Polarisedimenticolaceae</taxon>
        <taxon>Candidatus Polarisedimenticola</taxon>
    </lineage>
</organism>
<proteinExistence type="predicted"/>
<evidence type="ECO:0000256" key="1">
    <source>
        <dbReference type="SAM" id="MobiDB-lite"/>
    </source>
</evidence>
<dbReference type="AlphaFoldDB" id="A0A8J6Y906"/>
<dbReference type="EMBL" id="JACXWD010000034">
    <property type="protein sequence ID" value="MBD3868516.1"/>
    <property type="molecule type" value="Genomic_DNA"/>
</dbReference>
<dbReference type="Proteomes" id="UP000648239">
    <property type="component" value="Unassembled WGS sequence"/>
</dbReference>
<protein>
    <submittedName>
        <fullName evidence="2">Uncharacterized protein</fullName>
    </submittedName>
</protein>
<evidence type="ECO:0000313" key="2">
    <source>
        <dbReference type="EMBL" id="MBD3868516.1"/>
    </source>
</evidence>
<sequence length="78" mass="8823">MSNKPEQTCFNEGFRLTRWAGGIKIETTDYHSRPLFLDRLRLAKLGLALVEDVATSGLEVEKPQSHSPRPSERKPEAD</sequence>
<comment type="caution">
    <text evidence="2">The sequence shown here is derived from an EMBL/GenBank/DDBJ whole genome shotgun (WGS) entry which is preliminary data.</text>
</comment>
<reference evidence="2 3" key="1">
    <citation type="submission" date="2020-08" db="EMBL/GenBank/DDBJ databases">
        <title>Acidobacteriota in marine sediments use diverse sulfur dissimilation pathways.</title>
        <authorList>
            <person name="Wasmund K."/>
        </authorList>
    </citation>
    <scope>NUCLEOTIDE SEQUENCE [LARGE SCALE GENOMIC DNA]</scope>
    <source>
        <strain evidence="2">MAG AM4</strain>
    </source>
</reference>
<accession>A0A8J6Y906</accession>